<dbReference type="PANTHER" id="PTHR43660">
    <property type="entry name" value="DIPEPTIDYL CARBOXYPEPTIDASE"/>
    <property type="match status" value="1"/>
</dbReference>
<reference evidence="10" key="1">
    <citation type="submission" date="2022-11" db="EMBL/GenBank/DDBJ databases">
        <title>Marilongibacter aestuarii gen. nov., sp. nov., isolated from tidal flat sediment.</title>
        <authorList>
            <person name="Jiayan W."/>
        </authorList>
    </citation>
    <scope>NUCLEOTIDE SEQUENCE</scope>
    <source>
        <strain evidence="10">Z1-6</strain>
    </source>
</reference>
<evidence type="ECO:0000256" key="6">
    <source>
        <dbReference type="ARBA" id="ARBA00023049"/>
    </source>
</evidence>
<dbReference type="GO" id="GO:0005829">
    <property type="term" value="C:cytosol"/>
    <property type="evidence" value="ECO:0007669"/>
    <property type="project" value="TreeGrafter"/>
</dbReference>
<keyword evidence="11" id="KW-1185">Reference proteome</keyword>
<dbReference type="CDD" id="cd06456">
    <property type="entry name" value="M3A_DCP"/>
    <property type="match status" value="1"/>
</dbReference>
<dbReference type="InterPro" id="IPR045090">
    <property type="entry name" value="Pept_M3A_M3B"/>
</dbReference>
<dbReference type="Gene3D" id="3.40.390.10">
    <property type="entry name" value="Collagenase (Catalytic Domain)"/>
    <property type="match status" value="1"/>
</dbReference>
<keyword evidence="5 7" id="KW-0862">Zinc</keyword>
<dbReference type="InterPro" id="IPR024077">
    <property type="entry name" value="Neurolysin/TOP_dom2"/>
</dbReference>
<dbReference type="Gene3D" id="1.10.1370.10">
    <property type="entry name" value="Neurolysin, domain 3"/>
    <property type="match status" value="1"/>
</dbReference>
<evidence type="ECO:0000313" key="10">
    <source>
        <dbReference type="EMBL" id="MCY1721778.1"/>
    </source>
</evidence>
<dbReference type="Pfam" id="PF01432">
    <property type="entry name" value="Peptidase_M3"/>
    <property type="match status" value="1"/>
</dbReference>
<keyword evidence="6 7" id="KW-0482">Metalloprotease</keyword>
<evidence type="ECO:0000256" key="3">
    <source>
        <dbReference type="ARBA" id="ARBA00022723"/>
    </source>
</evidence>
<accession>A0A9X3FFI4</accession>
<dbReference type="GO" id="GO:0004222">
    <property type="term" value="F:metalloendopeptidase activity"/>
    <property type="evidence" value="ECO:0007669"/>
    <property type="project" value="InterPro"/>
</dbReference>
<comment type="cofactor">
    <cofactor evidence="7">
        <name>Zn(2+)</name>
        <dbReference type="ChEBI" id="CHEBI:29105"/>
    </cofactor>
    <text evidence="7">Binds 1 zinc ion.</text>
</comment>
<dbReference type="InterPro" id="IPR024079">
    <property type="entry name" value="MetalloPept_cat_dom_sf"/>
</dbReference>
<feature type="chain" id="PRO_5040780222" evidence="8">
    <location>
        <begin position="21"/>
        <end position="697"/>
    </location>
</feature>
<gene>
    <name evidence="10" type="ORF">OU798_15595</name>
</gene>
<evidence type="ECO:0000259" key="9">
    <source>
        <dbReference type="Pfam" id="PF01432"/>
    </source>
</evidence>
<dbReference type="SUPFAM" id="SSF55486">
    <property type="entry name" value="Metalloproteases ('zincins'), catalytic domain"/>
    <property type="match status" value="1"/>
</dbReference>
<dbReference type="GO" id="GO:0004180">
    <property type="term" value="F:carboxypeptidase activity"/>
    <property type="evidence" value="ECO:0007669"/>
    <property type="project" value="TreeGrafter"/>
</dbReference>
<keyword evidence="4 7" id="KW-0378">Hydrolase</keyword>
<comment type="similarity">
    <text evidence="1 7">Belongs to the peptidase M3 family.</text>
</comment>
<dbReference type="RefSeq" id="WP_343334106.1">
    <property type="nucleotide sequence ID" value="NZ_JAPOHD010000029.1"/>
</dbReference>
<feature type="signal peptide" evidence="8">
    <location>
        <begin position="1"/>
        <end position="20"/>
    </location>
</feature>
<dbReference type="InterPro" id="IPR034005">
    <property type="entry name" value="M3A_DCP"/>
</dbReference>
<proteinExistence type="inferred from homology"/>
<name>A0A9X3FFI4_9BACT</name>
<sequence length="697" mass="79198">MKNINVFVVIFLMSLGMVNAQNNPLLGDFKTPHQAAPFDKIENQDYLPAFKEAIKQGKTEVEAIKNNTEAPTFENTVLTLEETGRLLGRTAGIFFNLLSSQTNDELQNIAQEVSPLLTNFQNDISLDPVLFERVKAVYAQKDQLDLTTEQNTLLENSYIGFVRKGANLSDADKEKFREISTELSKLTLTFGENVLKETNSYELHISNKEDLAGLPDGAIEAAAGKAKAKGKEGWVFDISMPSYLPFMKYADNRELRKELHLAYGSKSFKGNEYDNNENVKRIAELRLETAKLLGYSNYGDYVLERRMAMNPGGVYGLLNDLYDASYKVALEEKAEIQKYAEKSGFEGGIMPWDWSYYSEKLKVEKFDLNDEMLKPYFELSNVVDGVFGLATELYGITFRENNDIPVYNKEVTAYEVFDGDGTFLSVFYTDFHPRESKQGGAWMNDFKSQWIENGIDSRPHITIVMNFTRPTETKPALLTFDEVETFLHEFGHALHGMLAKSTYSSLSGTSVYRDFVELPSQIMENWAVEKEFLDRFAKHYKTGETIPAELVEKIVASQNYLAGYLSVRQLSFGYLDMAWHTLEKPYTGSVKDFEEKAWKKTQIFPEIDEVCMSTQFGHLFAGGYAAGYYGYKWAEVLDADAFSVFKERGLFSKEVAASFRENILEKGGTEHPMILYKRFRGQEPTVNALLKRSGLNL</sequence>
<evidence type="ECO:0000256" key="4">
    <source>
        <dbReference type="ARBA" id="ARBA00022801"/>
    </source>
</evidence>
<evidence type="ECO:0000313" key="11">
    <source>
        <dbReference type="Proteomes" id="UP001145087"/>
    </source>
</evidence>
<dbReference type="PANTHER" id="PTHR43660:SF1">
    <property type="entry name" value="DIPEPTIDYL CARBOXYPEPTIDASE"/>
    <property type="match status" value="1"/>
</dbReference>
<protein>
    <submittedName>
        <fullName evidence="10">M3 family metallopeptidase</fullName>
    </submittedName>
</protein>
<feature type="domain" description="Peptidase M3A/M3B catalytic" evidence="9">
    <location>
        <begin position="246"/>
        <end position="694"/>
    </location>
</feature>
<evidence type="ECO:0000256" key="5">
    <source>
        <dbReference type="ARBA" id="ARBA00022833"/>
    </source>
</evidence>
<comment type="caution">
    <text evidence="10">The sequence shown here is derived from an EMBL/GenBank/DDBJ whole genome shotgun (WGS) entry which is preliminary data.</text>
</comment>
<dbReference type="GO" id="GO:0006508">
    <property type="term" value="P:proteolysis"/>
    <property type="evidence" value="ECO:0007669"/>
    <property type="project" value="UniProtKB-KW"/>
</dbReference>
<evidence type="ECO:0000256" key="2">
    <source>
        <dbReference type="ARBA" id="ARBA00022670"/>
    </source>
</evidence>
<keyword evidence="8" id="KW-0732">Signal</keyword>
<dbReference type="InterPro" id="IPR001567">
    <property type="entry name" value="Pept_M3A_M3B_dom"/>
</dbReference>
<keyword evidence="2 7" id="KW-0645">Protease</keyword>
<keyword evidence="3 7" id="KW-0479">Metal-binding</keyword>
<dbReference type="EMBL" id="JAPOHD010000029">
    <property type="protein sequence ID" value="MCY1721778.1"/>
    <property type="molecule type" value="Genomic_DNA"/>
</dbReference>
<evidence type="ECO:0000256" key="8">
    <source>
        <dbReference type="SAM" id="SignalP"/>
    </source>
</evidence>
<dbReference type="AlphaFoldDB" id="A0A9X3FFI4"/>
<evidence type="ECO:0000256" key="1">
    <source>
        <dbReference type="ARBA" id="ARBA00006040"/>
    </source>
</evidence>
<evidence type="ECO:0000256" key="7">
    <source>
        <dbReference type="RuleBase" id="RU003435"/>
    </source>
</evidence>
<dbReference type="FunFam" id="3.40.390.10:FF:000009">
    <property type="entry name" value="Oligopeptidase A"/>
    <property type="match status" value="1"/>
</dbReference>
<organism evidence="10 11">
    <name type="scientific">Draconibacterium aestuarii</name>
    <dbReference type="NCBI Taxonomy" id="2998507"/>
    <lineage>
        <taxon>Bacteria</taxon>
        <taxon>Pseudomonadati</taxon>
        <taxon>Bacteroidota</taxon>
        <taxon>Bacteroidia</taxon>
        <taxon>Marinilabiliales</taxon>
        <taxon>Prolixibacteraceae</taxon>
        <taxon>Draconibacterium</taxon>
    </lineage>
</organism>
<dbReference type="GO" id="GO:0046872">
    <property type="term" value="F:metal ion binding"/>
    <property type="evidence" value="ECO:0007669"/>
    <property type="project" value="UniProtKB-UniRule"/>
</dbReference>
<dbReference type="Proteomes" id="UP001145087">
    <property type="component" value="Unassembled WGS sequence"/>
</dbReference>